<keyword evidence="1" id="KW-1133">Transmembrane helix</keyword>
<organism evidence="2">
    <name type="scientific">Populus trichocarpa</name>
    <name type="common">Western balsam poplar</name>
    <name type="synonym">Populus balsamifera subsp. trichocarpa</name>
    <dbReference type="NCBI Taxonomy" id="3694"/>
    <lineage>
        <taxon>Eukaryota</taxon>
        <taxon>Viridiplantae</taxon>
        <taxon>Streptophyta</taxon>
        <taxon>Embryophyta</taxon>
        <taxon>Tracheophyta</taxon>
        <taxon>Spermatophyta</taxon>
        <taxon>Magnoliopsida</taxon>
        <taxon>eudicotyledons</taxon>
        <taxon>Gunneridae</taxon>
        <taxon>Pentapetalae</taxon>
        <taxon>rosids</taxon>
        <taxon>fabids</taxon>
        <taxon>Malpighiales</taxon>
        <taxon>Salicaceae</taxon>
        <taxon>Saliceae</taxon>
        <taxon>Populus</taxon>
    </lineage>
</organism>
<name>A9PD10_POPTR</name>
<sequence>MAANLHFCVTSIMHRCFGVLADTEETLFSYLFTILMMVHISYLYVLYIMLLVKLLDCFVAVSQSLVGV</sequence>
<evidence type="ECO:0000313" key="2">
    <source>
        <dbReference type="EMBL" id="ABK94263.1"/>
    </source>
</evidence>
<dbReference type="EMBL" id="EF146170">
    <property type="protein sequence ID" value="ABK94263.1"/>
    <property type="molecule type" value="mRNA"/>
</dbReference>
<reference evidence="2" key="1">
    <citation type="journal article" date="2008" name="BMC Genomics">
        <title>Analysis of 4,664 high-quality sequence-finished poplar full-length cDNA clones and their utility for the discovery of genes responding to insect feeding.</title>
        <authorList>
            <person name="Ralph S.G."/>
            <person name="Chun H.J."/>
            <person name="Cooper D."/>
            <person name="Kirkpatrick R."/>
            <person name="Kolosova N."/>
            <person name="Gunter L."/>
            <person name="Tuskan G.A."/>
            <person name="Douglas C.J."/>
            <person name="Holt R.A."/>
            <person name="Jones S.J."/>
            <person name="Marra M.A."/>
            <person name="Bohlmann J."/>
        </authorList>
    </citation>
    <scope>NUCLEOTIDE SEQUENCE</scope>
    <source>
        <tissue evidence="2">Phloem and cambium</tissue>
    </source>
</reference>
<accession>A9PD10</accession>
<feature type="transmembrane region" description="Helical" evidence="1">
    <location>
        <begin position="27"/>
        <end position="52"/>
    </location>
</feature>
<proteinExistence type="evidence at transcript level"/>
<keyword evidence="1" id="KW-0812">Transmembrane</keyword>
<keyword evidence="1" id="KW-0472">Membrane</keyword>
<dbReference type="AlphaFoldDB" id="A9PD10"/>
<protein>
    <submittedName>
        <fullName evidence="2">Uncharacterized protein</fullName>
    </submittedName>
</protein>
<evidence type="ECO:0000256" key="1">
    <source>
        <dbReference type="SAM" id="Phobius"/>
    </source>
</evidence>